<proteinExistence type="predicted"/>
<reference evidence="2 3" key="1">
    <citation type="submission" date="2019-03" db="EMBL/GenBank/DDBJ databases">
        <title>First draft genome of Liparis tanakae, snailfish: a comprehensive survey of snailfish specific genes.</title>
        <authorList>
            <person name="Kim W."/>
            <person name="Song I."/>
            <person name="Jeong J.-H."/>
            <person name="Kim D."/>
            <person name="Kim S."/>
            <person name="Ryu S."/>
            <person name="Song J.Y."/>
            <person name="Lee S.K."/>
        </authorList>
    </citation>
    <scope>NUCLEOTIDE SEQUENCE [LARGE SCALE GENOMIC DNA]</scope>
    <source>
        <tissue evidence="2">Muscle</tissue>
    </source>
</reference>
<evidence type="ECO:0000313" key="2">
    <source>
        <dbReference type="EMBL" id="TNN52521.1"/>
    </source>
</evidence>
<name>A0A4Z2GH11_9TELE</name>
<feature type="transmembrane region" description="Helical" evidence="1">
    <location>
        <begin position="15"/>
        <end position="35"/>
    </location>
</feature>
<accession>A0A4Z2GH11</accession>
<dbReference type="EMBL" id="SRLO01000544">
    <property type="protein sequence ID" value="TNN52521.1"/>
    <property type="molecule type" value="Genomic_DNA"/>
</dbReference>
<sequence length="84" mass="8986">MNVHLGQAMAANDPFILSASFISCSSVLSTAFFLVSTDLQRSTRPVKGASASETDVGLQKTVGFPLGINELVPFSIDLREKKQV</sequence>
<comment type="caution">
    <text evidence="2">The sequence shown here is derived from an EMBL/GenBank/DDBJ whole genome shotgun (WGS) entry which is preliminary data.</text>
</comment>
<keyword evidence="1" id="KW-0812">Transmembrane</keyword>
<keyword evidence="1" id="KW-0472">Membrane</keyword>
<dbReference type="AlphaFoldDB" id="A0A4Z2GH11"/>
<evidence type="ECO:0000313" key="3">
    <source>
        <dbReference type="Proteomes" id="UP000314294"/>
    </source>
</evidence>
<keyword evidence="3" id="KW-1185">Reference proteome</keyword>
<organism evidence="2 3">
    <name type="scientific">Liparis tanakae</name>
    <name type="common">Tanaka's snailfish</name>
    <dbReference type="NCBI Taxonomy" id="230148"/>
    <lineage>
        <taxon>Eukaryota</taxon>
        <taxon>Metazoa</taxon>
        <taxon>Chordata</taxon>
        <taxon>Craniata</taxon>
        <taxon>Vertebrata</taxon>
        <taxon>Euteleostomi</taxon>
        <taxon>Actinopterygii</taxon>
        <taxon>Neopterygii</taxon>
        <taxon>Teleostei</taxon>
        <taxon>Neoteleostei</taxon>
        <taxon>Acanthomorphata</taxon>
        <taxon>Eupercaria</taxon>
        <taxon>Perciformes</taxon>
        <taxon>Cottioidei</taxon>
        <taxon>Cottales</taxon>
        <taxon>Liparidae</taxon>
        <taxon>Liparis</taxon>
    </lineage>
</organism>
<dbReference type="Proteomes" id="UP000314294">
    <property type="component" value="Unassembled WGS sequence"/>
</dbReference>
<keyword evidence="1" id="KW-1133">Transmembrane helix</keyword>
<gene>
    <name evidence="2" type="ORF">EYF80_037288</name>
</gene>
<protein>
    <submittedName>
        <fullName evidence="2">Uncharacterized protein</fullName>
    </submittedName>
</protein>
<evidence type="ECO:0000256" key="1">
    <source>
        <dbReference type="SAM" id="Phobius"/>
    </source>
</evidence>